<dbReference type="GO" id="GO:0005524">
    <property type="term" value="F:ATP binding"/>
    <property type="evidence" value="ECO:0007669"/>
    <property type="project" value="UniProtKB-KW"/>
</dbReference>
<evidence type="ECO:0000256" key="3">
    <source>
        <dbReference type="ARBA" id="ARBA00022840"/>
    </source>
</evidence>
<comment type="caution">
    <text evidence="6">The sequence shown here is derived from an EMBL/GenBank/DDBJ whole genome shotgun (WGS) entry which is preliminary data.</text>
</comment>
<dbReference type="InterPro" id="IPR003439">
    <property type="entry name" value="ABC_transporter-like_ATP-bd"/>
</dbReference>
<evidence type="ECO:0000256" key="1">
    <source>
        <dbReference type="ARBA" id="ARBA00022737"/>
    </source>
</evidence>
<dbReference type="PANTHER" id="PTHR19211">
    <property type="entry name" value="ATP-BINDING TRANSPORT PROTEIN-RELATED"/>
    <property type="match status" value="1"/>
</dbReference>
<evidence type="ECO:0000313" key="7">
    <source>
        <dbReference type="Proteomes" id="UP001596174"/>
    </source>
</evidence>
<protein>
    <submittedName>
        <fullName evidence="6">ABC-F family ATP-binding cassette domain-containing protein</fullName>
    </submittedName>
</protein>
<dbReference type="InterPro" id="IPR027417">
    <property type="entry name" value="P-loop_NTPase"/>
</dbReference>
<feature type="coiled-coil region" evidence="4">
    <location>
        <begin position="239"/>
        <end position="266"/>
    </location>
</feature>
<dbReference type="EMBL" id="JBHSQJ010000014">
    <property type="protein sequence ID" value="MFC5906587.1"/>
    <property type="molecule type" value="Genomic_DNA"/>
</dbReference>
<dbReference type="PANTHER" id="PTHR19211:SF6">
    <property type="entry name" value="BLL7188 PROTEIN"/>
    <property type="match status" value="1"/>
</dbReference>
<keyword evidence="3 6" id="KW-0067">ATP-binding</keyword>
<keyword evidence="2" id="KW-0547">Nucleotide-binding</keyword>
<reference evidence="7" key="1">
    <citation type="journal article" date="2019" name="Int. J. Syst. Evol. Microbiol.">
        <title>The Global Catalogue of Microorganisms (GCM) 10K type strain sequencing project: providing services to taxonomists for standard genome sequencing and annotation.</title>
        <authorList>
            <consortium name="The Broad Institute Genomics Platform"/>
            <consortium name="The Broad Institute Genome Sequencing Center for Infectious Disease"/>
            <person name="Wu L."/>
            <person name="Ma J."/>
        </authorList>
    </citation>
    <scope>NUCLEOTIDE SEQUENCE [LARGE SCALE GENOMIC DNA]</scope>
    <source>
        <strain evidence="7">JCM 4816</strain>
    </source>
</reference>
<keyword evidence="1" id="KW-0677">Repeat</keyword>
<dbReference type="RefSeq" id="WP_380580145.1">
    <property type="nucleotide sequence ID" value="NZ_JBHSQJ010000014.1"/>
</dbReference>
<dbReference type="InterPro" id="IPR050611">
    <property type="entry name" value="ABCF"/>
</dbReference>
<dbReference type="Gene3D" id="3.40.50.300">
    <property type="entry name" value="P-loop containing nucleotide triphosphate hydrolases"/>
    <property type="match status" value="2"/>
</dbReference>
<name>A0ABW1FZ16_9ACTN</name>
<keyword evidence="4" id="KW-0175">Coiled coil</keyword>
<proteinExistence type="predicted"/>
<dbReference type="SUPFAM" id="SSF52540">
    <property type="entry name" value="P-loop containing nucleoside triphosphate hydrolases"/>
    <property type="match status" value="2"/>
</dbReference>
<dbReference type="Pfam" id="PF00005">
    <property type="entry name" value="ABC_tran"/>
    <property type="match status" value="2"/>
</dbReference>
<evidence type="ECO:0000256" key="2">
    <source>
        <dbReference type="ARBA" id="ARBA00022741"/>
    </source>
</evidence>
<dbReference type="Proteomes" id="UP001596174">
    <property type="component" value="Unassembled WGS sequence"/>
</dbReference>
<organism evidence="6 7">
    <name type="scientific">Streptacidiphilus monticola</name>
    <dbReference type="NCBI Taxonomy" id="2161674"/>
    <lineage>
        <taxon>Bacteria</taxon>
        <taxon>Bacillati</taxon>
        <taxon>Actinomycetota</taxon>
        <taxon>Actinomycetes</taxon>
        <taxon>Kitasatosporales</taxon>
        <taxon>Streptomycetaceae</taxon>
        <taxon>Streptacidiphilus</taxon>
    </lineage>
</organism>
<keyword evidence="7" id="KW-1185">Reference proteome</keyword>
<gene>
    <name evidence="6" type="ORF">ACFP3V_05055</name>
</gene>
<evidence type="ECO:0000313" key="6">
    <source>
        <dbReference type="EMBL" id="MFC5906587.1"/>
    </source>
</evidence>
<feature type="domain" description="ABC transporter" evidence="5">
    <location>
        <begin position="11"/>
        <end position="243"/>
    </location>
</feature>
<evidence type="ECO:0000259" key="5">
    <source>
        <dbReference type="PROSITE" id="PS50893"/>
    </source>
</evidence>
<dbReference type="InterPro" id="IPR003593">
    <property type="entry name" value="AAA+_ATPase"/>
</dbReference>
<accession>A0ABW1FZ16</accession>
<sequence length="534" mass="57926">MHPSSSPSVSLSAVGLGYSWPGGQRLFHGLDLSLGPGRTGLIGANGSGKSTLLQLLAGVRVPEAGTVTVRGRVGYLPQDLVLAAGTPVDAALGIDVTRRALHAIERGEATEANFAAVGEDWDVEERARAALDRVGLAAVGLDRQVGELSGGETVLLGLVGQLLRRPDVLLLDEPSNNLDTAARGRLYEAVAEFRGALVVVSHDRELLERMDRTAELRDGQLRLFGGPFSVYEALVAQEQEAAERTVRVAEADLKRQRRELVDTQVKLARRRRYADKQQGSMPKIMANALRNRAEQSAGRLQTEHREKVAEARERLSAAELAVREDDVIRVDLDATAVPEGRTVLSLRGLRTRFAAPDLVFDADLRGPERVALTGPNGSGKTTLLRTLAGELEPEEGTMDVAVPLRYLPQRLDFLDDALSILANVRRFAPQATDQQIRSRLARFLFRGARVEQTVGTLSGGERFRAALAALMLAEPAPQLLLLDEPTNNLDLSGVRQLASALANYRGALVVVSHDQRFLEEIGVSRSWTTSTPEP</sequence>
<dbReference type="SMART" id="SM00382">
    <property type="entry name" value="AAA"/>
    <property type="match status" value="2"/>
</dbReference>
<dbReference type="PROSITE" id="PS50893">
    <property type="entry name" value="ABC_TRANSPORTER_2"/>
    <property type="match status" value="1"/>
</dbReference>
<evidence type="ECO:0000256" key="4">
    <source>
        <dbReference type="SAM" id="Coils"/>
    </source>
</evidence>